<feature type="compositionally biased region" description="Low complexity" evidence="1">
    <location>
        <begin position="406"/>
        <end position="427"/>
    </location>
</feature>
<name>A0A9P6FTW0_9FUNG</name>
<sequence>SNSSNKQPLAGAGPKHPNHVPQSQRSLNGVGNSQFNPNTQSNPNGHPGNHNGTSYNGRGFNGSNGNNSSAGNGGGNNGNNNGNNDQGLHNHGPGPVRRGGFRGHHDQRPYRREEQHHGPGRSSDRQHLHMREQGQGHSSFQPPSFPRRGPNPSNPGQFNRGSDNRQQAPSQLPYHHPDGPSSTRREGPPFRGPLEAQSNHRFPARPSSANGPNGGPAEAKNIFENANGMHWDQGSAAIPSGSKQQQQQQQRVSHQNSPGPQWQPPHAPSGPARPAGERPQERHGRNGNGDHHLGNQPGMNHQPGPVPTNTEHSRHTKNEWGNNRGGAMSGGANKSREWQNERGNQRPMHHNNNQGYEDRNKPNRSVDAGRASGKGEKFAHQNHRASNNSRGSWKHVNQADPQQNESNSQWVPSRPSSSSAPVTSSPALPQPPLSAHIQQAEPAHKARPGNFQAYPASYPAHTAGYQSYDPSYGSYAAGGPNTAAYGPGMTGENPAQHGAGPAYFPPTAEYATTAAPFSHHGPGYDPNYTAYQTHGSRPYGTETSAQAGPGYQAPHSSGYSTPSVPTEGAPMVQGYQTGQQHYPYGHDYYTGNSAYPPAEGAHHGYAAPGAGQMPEVAAGYYQSVPGSGYDAYAATHR</sequence>
<keyword evidence="3" id="KW-1185">Reference proteome</keyword>
<gene>
    <name evidence="2" type="ORF">BGW38_001489</name>
</gene>
<feature type="compositionally biased region" description="Low complexity" evidence="1">
    <location>
        <begin position="42"/>
        <end position="70"/>
    </location>
</feature>
<feature type="region of interest" description="Disordered" evidence="1">
    <location>
        <begin position="1"/>
        <end position="454"/>
    </location>
</feature>
<accession>A0A9P6FTW0</accession>
<evidence type="ECO:0000313" key="2">
    <source>
        <dbReference type="EMBL" id="KAF9581473.1"/>
    </source>
</evidence>
<evidence type="ECO:0000256" key="1">
    <source>
        <dbReference type="SAM" id="MobiDB-lite"/>
    </source>
</evidence>
<feature type="compositionally biased region" description="Basic and acidic residues" evidence="1">
    <location>
        <begin position="175"/>
        <end position="188"/>
    </location>
</feature>
<feature type="compositionally biased region" description="Basic and acidic residues" evidence="1">
    <location>
        <begin position="275"/>
        <end position="293"/>
    </location>
</feature>
<feature type="compositionally biased region" description="Polar residues" evidence="1">
    <location>
        <begin position="154"/>
        <end position="170"/>
    </location>
</feature>
<feature type="compositionally biased region" description="Basic and acidic residues" evidence="1">
    <location>
        <begin position="334"/>
        <end position="344"/>
    </location>
</feature>
<feature type="compositionally biased region" description="Polar residues" evidence="1">
    <location>
        <begin position="251"/>
        <end position="260"/>
    </location>
</feature>
<feature type="compositionally biased region" description="Polar residues" evidence="1">
    <location>
        <begin position="554"/>
        <end position="564"/>
    </location>
</feature>
<organism evidence="2 3">
    <name type="scientific">Lunasporangiospora selenospora</name>
    <dbReference type="NCBI Taxonomy" id="979761"/>
    <lineage>
        <taxon>Eukaryota</taxon>
        <taxon>Fungi</taxon>
        <taxon>Fungi incertae sedis</taxon>
        <taxon>Mucoromycota</taxon>
        <taxon>Mortierellomycotina</taxon>
        <taxon>Mortierellomycetes</taxon>
        <taxon>Mortierellales</taxon>
        <taxon>Mortierellaceae</taxon>
        <taxon>Lunasporangiospora</taxon>
    </lineage>
</organism>
<feature type="compositionally biased region" description="Basic and acidic residues" evidence="1">
    <location>
        <begin position="103"/>
        <end position="134"/>
    </location>
</feature>
<evidence type="ECO:0000313" key="3">
    <source>
        <dbReference type="Proteomes" id="UP000780801"/>
    </source>
</evidence>
<dbReference type="Proteomes" id="UP000780801">
    <property type="component" value="Unassembled WGS sequence"/>
</dbReference>
<feature type="region of interest" description="Disordered" evidence="1">
    <location>
        <begin position="539"/>
        <end position="564"/>
    </location>
</feature>
<protein>
    <submittedName>
        <fullName evidence="2">Uncharacterized protein</fullName>
    </submittedName>
</protein>
<feature type="compositionally biased region" description="Polar residues" evidence="1">
    <location>
        <begin position="20"/>
        <end position="41"/>
    </location>
</feature>
<feature type="non-terminal residue" evidence="2">
    <location>
        <position position="1"/>
    </location>
</feature>
<reference evidence="2" key="1">
    <citation type="journal article" date="2020" name="Fungal Divers.">
        <title>Resolving the Mortierellaceae phylogeny through synthesis of multi-gene phylogenetics and phylogenomics.</title>
        <authorList>
            <person name="Vandepol N."/>
            <person name="Liber J."/>
            <person name="Desiro A."/>
            <person name="Na H."/>
            <person name="Kennedy M."/>
            <person name="Barry K."/>
            <person name="Grigoriev I.V."/>
            <person name="Miller A.N."/>
            <person name="O'Donnell K."/>
            <person name="Stajich J.E."/>
            <person name="Bonito G."/>
        </authorList>
    </citation>
    <scope>NUCLEOTIDE SEQUENCE</scope>
    <source>
        <strain evidence="2">KOD1015</strain>
    </source>
</reference>
<comment type="caution">
    <text evidence="2">The sequence shown here is derived from an EMBL/GenBank/DDBJ whole genome shotgun (WGS) entry which is preliminary data.</text>
</comment>
<proteinExistence type="predicted"/>
<dbReference type="EMBL" id="JAABOA010001473">
    <property type="protein sequence ID" value="KAF9581473.1"/>
    <property type="molecule type" value="Genomic_DNA"/>
</dbReference>
<dbReference type="AlphaFoldDB" id="A0A9P6FTW0"/>